<comment type="caution">
    <text evidence="1">The sequence shown here is derived from an EMBL/GenBank/DDBJ whole genome shotgun (WGS) entry which is preliminary data.</text>
</comment>
<protein>
    <recommendedName>
        <fullName evidence="3">Glucose-methanol-choline oxidoreductase N-terminal domain-containing protein</fullName>
    </recommendedName>
</protein>
<evidence type="ECO:0000313" key="2">
    <source>
        <dbReference type="Proteomes" id="UP000271624"/>
    </source>
</evidence>
<dbReference type="SUPFAM" id="SSF51905">
    <property type="entry name" value="FAD/NAD(P)-binding domain"/>
    <property type="match status" value="1"/>
</dbReference>
<accession>A0A433VE70</accession>
<reference evidence="1" key="2">
    <citation type="journal article" date="2019" name="Genome Biol. Evol.">
        <title>Day and night: Metabolic profiles and evolutionary relationships of six axenic non-marine cyanobacteria.</title>
        <authorList>
            <person name="Will S.E."/>
            <person name="Henke P."/>
            <person name="Boedeker C."/>
            <person name="Huang S."/>
            <person name="Brinkmann H."/>
            <person name="Rohde M."/>
            <person name="Jarek M."/>
            <person name="Friedl T."/>
            <person name="Seufert S."/>
            <person name="Schumacher M."/>
            <person name="Overmann J."/>
            <person name="Neumann-Schaal M."/>
            <person name="Petersen J."/>
        </authorList>
    </citation>
    <scope>NUCLEOTIDE SEQUENCE [LARGE SCALE GENOMIC DNA]</scope>
    <source>
        <strain evidence="1">PCC 7102</strain>
    </source>
</reference>
<gene>
    <name evidence="1" type="ORF">DSM106972_046340</name>
</gene>
<proteinExistence type="predicted"/>
<evidence type="ECO:0000313" key="1">
    <source>
        <dbReference type="EMBL" id="RUT04406.1"/>
    </source>
</evidence>
<dbReference type="RefSeq" id="WP_233787307.1">
    <property type="nucleotide sequence ID" value="NZ_RSCL01000011.1"/>
</dbReference>
<dbReference type="InterPro" id="IPR036188">
    <property type="entry name" value="FAD/NAD-bd_sf"/>
</dbReference>
<dbReference type="Gene3D" id="3.50.50.60">
    <property type="entry name" value="FAD/NAD(P)-binding domain"/>
    <property type="match status" value="1"/>
</dbReference>
<organism evidence="1 2">
    <name type="scientific">Dulcicalothrix desertica PCC 7102</name>
    <dbReference type="NCBI Taxonomy" id="232991"/>
    <lineage>
        <taxon>Bacteria</taxon>
        <taxon>Bacillati</taxon>
        <taxon>Cyanobacteriota</taxon>
        <taxon>Cyanophyceae</taxon>
        <taxon>Nostocales</taxon>
        <taxon>Calotrichaceae</taxon>
        <taxon>Dulcicalothrix</taxon>
    </lineage>
</organism>
<sequence length="65" mass="6810">MTKIVCCDYIIIGAASAGSIVASKLAAHDSGVSILLLEAGGSADNPQMWAPSNWFEVLQKYPEIG</sequence>
<reference evidence="1" key="1">
    <citation type="submission" date="2018-12" db="EMBL/GenBank/DDBJ databases">
        <authorList>
            <person name="Will S."/>
            <person name="Neumann-Schaal M."/>
            <person name="Henke P."/>
        </authorList>
    </citation>
    <scope>NUCLEOTIDE SEQUENCE</scope>
    <source>
        <strain evidence="1">PCC 7102</strain>
    </source>
</reference>
<dbReference type="EMBL" id="RSCL01000011">
    <property type="protein sequence ID" value="RUT04406.1"/>
    <property type="molecule type" value="Genomic_DNA"/>
</dbReference>
<dbReference type="AlphaFoldDB" id="A0A433VE70"/>
<keyword evidence="2" id="KW-1185">Reference proteome</keyword>
<name>A0A433VE70_9CYAN</name>
<dbReference type="Proteomes" id="UP000271624">
    <property type="component" value="Unassembled WGS sequence"/>
</dbReference>
<evidence type="ECO:0008006" key="3">
    <source>
        <dbReference type="Google" id="ProtNLM"/>
    </source>
</evidence>